<comment type="caution">
    <text evidence="2">The sequence shown here is derived from an EMBL/GenBank/DDBJ whole genome shotgun (WGS) entry which is preliminary data.</text>
</comment>
<evidence type="ECO:0000313" key="3">
    <source>
        <dbReference type="Proteomes" id="UP001596152"/>
    </source>
</evidence>
<accession>A0ABW0FWX7</accession>
<keyword evidence="1" id="KW-0732">Signal</keyword>
<evidence type="ECO:0000313" key="2">
    <source>
        <dbReference type="EMBL" id="MFC5345257.1"/>
    </source>
</evidence>
<reference evidence="3" key="1">
    <citation type="journal article" date="2019" name="Int. J. Syst. Evol. Microbiol.">
        <title>The Global Catalogue of Microorganisms (GCM) 10K type strain sequencing project: providing services to taxonomists for standard genome sequencing and annotation.</title>
        <authorList>
            <consortium name="The Broad Institute Genomics Platform"/>
            <consortium name="The Broad Institute Genome Sequencing Center for Infectious Disease"/>
            <person name="Wu L."/>
            <person name="Ma J."/>
        </authorList>
    </citation>
    <scope>NUCLEOTIDE SEQUENCE [LARGE SCALE GENOMIC DNA]</scope>
    <source>
        <strain evidence="3">JCM 12125</strain>
    </source>
</reference>
<evidence type="ECO:0000256" key="1">
    <source>
        <dbReference type="SAM" id="SignalP"/>
    </source>
</evidence>
<proteinExistence type="predicted"/>
<dbReference type="EMBL" id="JBHSLF010000043">
    <property type="protein sequence ID" value="MFC5345257.1"/>
    <property type="molecule type" value="Genomic_DNA"/>
</dbReference>
<feature type="chain" id="PRO_5046635229" evidence="1">
    <location>
        <begin position="26"/>
        <end position="591"/>
    </location>
</feature>
<dbReference type="RefSeq" id="WP_374036597.1">
    <property type="nucleotide sequence ID" value="NZ_CP169082.1"/>
</dbReference>
<dbReference type="Proteomes" id="UP001596152">
    <property type="component" value="Unassembled WGS sequence"/>
</dbReference>
<gene>
    <name evidence="2" type="ORF">ACFPIE_15165</name>
</gene>
<feature type="signal peptide" evidence="1">
    <location>
        <begin position="1"/>
        <end position="25"/>
    </location>
</feature>
<protein>
    <submittedName>
        <fullName evidence="2">Uncharacterized protein</fullName>
    </submittedName>
</protein>
<name>A0ABW0FWX7_9CAUL</name>
<organism evidence="2 3">
    <name type="scientific">Brevundimonas staleyi</name>
    <dbReference type="NCBI Taxonomy" id="74326"/>
    <lineage>
        <taxon>Bacteria</taxon>
        <taxon>Pseudomonadati</taxon>
        <taxon>Pseudomonadota</taxon>
        <taxon>Alphaproteobacteria</taxon>
        <taxon>Caulobacterales</taxon>
        <taxon>Caulobacteraceae</taxon>
        <taxon>Brevundimonas</taxon>
    </lineage>
</organism>
<keyword evidence="3" id="KW-1185">Reference proteome</keyword>
<sequence>MRRRTFLAGTAAVAAMAGAPTFSLAQGRDTATLSLLTAAADQLATTALATPSGAGYGGARGTLRQMRRLVTVFIWPDSRHFESRALVQPIETLLARVEAAQHDDGTFSGGNRHSPPDSAFLIEDMATVLGALKTSRHPIAQDMSARLVAMMKKAGPPLRTGGIHTPNHRWELSAALSKIDKVDPHPAYRERVDEWLAEGIDINAEGIYSEQSSNYAQAVSNPSLLRLAHIPGREGLRALVRRNLEATIDLSEPFYGDVETILSRRQDQAQTKQTLHTYYLQFRELAQRDNDARFAGVVRWIEQNDPSQLGDFLTDFLDQPELAWPLPAPTSPFVDLQRRFETVNLVRERRGETTASFWAGSDWFVDGEPSDFYNRIGSGIATNPTLMRLWKSGLVIEAIRLTPNFFSMGHWRPSAVAVDAAGVVRLSGEMRVPYYLPMPAAQRDPNGEYALSRSVDGRFNSALDFSHRPAQFRVLSLNMTATPEGEGYRLLFEAGGENEVEVSIEITLRDGGTLEGGRPLEDGGVHLVEGQATYVVGDERLVIGPGNGDTPVMMSAGEQYSWARGQLTLPGKRLYVTGTTPLRHEIRLSFG</sequence>